<evidence type="ECO:0000313" key="2">
    <source>
        <dbReference type="EMBL" id="AIM62952.1"/>
    </source>
</evidence>
<dbReference type="Proteomes" id="UP000029079">
    <property type="component" value="Chromosome"/>
</dbReference>
<dbReference type="RefSeq" id="WP_009496485.1">
    <property type="nucleotide sequence ID" value="NZ_CP009223.1"/>
</dbReference>
<organism evidence="2 3">
    <name type="scientific">Weissella ceti</name>
    <dbReference type="NCBI Taxonomy" id="759620"/>
    <lineage>
        <taxon>Bacteria</taxon>
        <taxon>Bacillati</taxon>
        <taxon>Bacillota</taxon>
        <taxon>Bacilli</taxon>
        <taxon>Lactobacillales</taxon>
        <taxon>Lactobacillaceae</taxon>
        <taxon>Weissella</taxon>
    </lineage>
</organism>
<dbReference type="KEGG" id="wct:WS74_0700"/>
<keyword evidence="3" id="KW-1185">Reference proteome</keyword>
<dbReference type="OrthoDB" id="9786100at2"/>
<dbReference type="PATRIC" id="fig|759620.7.peg.723"/>
<dbReference type="PANTHER" id="PTHR43404">
    <property type="entry name" value="LIPOPOLYSACCHARIDE CHOLINEPHOSPHOTRANSFERASE LICD"/>
    <property type="match status" value="1"/>
</dbReference>
<dbReference type="KEGG" id="wci:WS105_0760"/>
<evidence type="ECO:0000313" key="3">
    <source>
        <dbReference type="Proteomes" id="UP000029079"/>
    </source>
</evidence>
<name>A0A075U670_9LACO</name>
<dbReference type="PANTHER" id="PTHR43404:SF2">
    <property type="entry name" value="LIPOPOLYSACCHARIDE CHOLINEPHOSPHOTRANSFERASE LICD"/>
    <property type="match status" value="1"/>
</dbReference>
<dbReference type="EMBL" id="CP009223">
    <property type="protein sequence ID" value="AIM62952.1"/>
    <property type="molecule type" value="Genomic_DNA"/>
</dbReference>
<evidence type="ECO:0000259" key="1">
    <source>
        <dbReference type="Pfam" id="PF04991"/>
    </source>
</evidence>
<dbReference type="InterPro" id="IPR052942">
    <property type="entry name" value="LPS_cholinephosphotransferase"/>
</dbReference>
<protein>
    <submittedName>
        <fullName evidence="2">LICD family protein</fullName>
    </submittedName>
</protein>
<reference evidence="3" key="2">
    <citation type="submission" date="2014-08" db="EMBL/GenBank/DDBJ databases">
        <title>Complete genome of Weissella ceti strain WS74 isolated from diseased rainbow trout in Brazil.</title>
        <authorList>
            <person name="Figueiredo H.C.P."/>
            <person name="Leal C.A.G."/>
            <person name="Pereira F.L."/>
            <person name="Soares S.C."/>
            <person name="Dorella F.A."/>
            <person name="Carvalho A.F."/>
            <person name="Azevedo V.A.C."/>
        </authorList>
    </citation>
    <scope>NUCLEOTIDE SEQUENCE [LARGE SCALE GENOMIC DNA]</scope>
    <source>
        <strain evidence="3">WS74</strain>
    </source>
</reference>
<proteinExistence type="predicted"/>
<dbReference type="Pfam" id="PF04991">
    <property type="entry name" value="LicD"/>
    <property type="match status" value="1"/>
</dbReference>
<dbReference type="GO" id="GO:0009100">
    <property type="term" value="P:glycoprotein metabolic process"/>
    <property type="evidence" value="ECO:0007669"/>
    <property type="project" value="UniProtKB-ARBA"/>
</dbReference>
<dbReference type="InterPro" id="IPR007074">
    <property type="entry name" value="LicD/FKTN/FKRP_NTP_transf"/>
</dbReference>
<sequence length="266" mass="30890">MTRKDLSTGQVQAIMRELLQDVTAFVTEHDKSVVLLGGTLLGYVRHNGFIPWDDDVDVGLSRGDYDWFTKYYVPSNPRFRLIKETDPDSLVPYLRVVDTHSHANSPYYHVPHGVFIDIFPIDEIDDNVIKRKIYLFGHKILNICRNTARSTGIYPSDAKIVPVKKVLKKIIHSKFTHSFSIMEVRWAKAYHRCMKTPTQAGVLNGMHGEKEFYARDLWQDLTPVIFEGSQVWHVTDTDRYLTQLFGNWQTPVKQEQQHAHFWIDEG</sequence>
<dbReference type="AlphaFoldDB" id="A0A075U670"/>
<dbReference type="KEGG" id="wce:WS08_0698"/>
<reference evidence="2 3" key="1">
    <citation type="journal article" date="2014" name="Genome Announc.">
        <title>Complete Genome Sequences of Fish Pathogenic Weissella ceti Strains WS74 and WS105.</title>
        <authorList>
            <person name="Figueiredo H.C."/>
            <person name="Leal C.A."/>
            <person name="Dorella F.A."/>
            <person name="Carvalho A.F."/>
            <person name="Soares S.C."/>
            <person name="Pereira F.L."/>
            <person name="Azevedo V.A."/>
        </authorList>
    </citation>
    <scope>NUCLEOTIDE SEQUENCE [LARGE SCALE GENOMIC DNA]</scope>
    <source>
        <strain evidence="2 3">WS74</strain>
    </source>
</reference>
<dbReference type="STRING" id="759620.WS105_0760"/>
<gene>
    <name evidence="2" type="ORF">WS74_0700</name>
</gene>
<feature type="domain" description="LicD/FKTN/FKRP nucleotidyltransferase" evidence="1">
    <location>
        <begin position="29"/>
        <end position="246"/>
    </location>
</feature>
<accession>A0A075U670</accession>